<dbReference type="RefSeq" id="WP_264503615.1">
    <property type="nucleotide sequence ID" value="NZ_JAPDDS010000020.1"/>
</dbReference>
<evidence type="ECO:0000313" key="2">
    <source>
        <dbReference type="Proteomes" id="UP001207930"/>
    </source>
</evidence>
<gene>
    <name evidence="1" type="ORF">OKA04_23175</name>
</gene>
<dbReference type="EMBL" id="JAPDDS010000020">
    <property type="protein sequence ID" value="MCW1887659.1"/>
    <property type="molecule type" value="Genomic_DNA"/>
</dbReference>
<comment type="caution">
    <text evidence="1">The sequence shown here is derived from an EMBL/GenBank/DDBJ whole genome shotgun (WGS) entry which is preliminary data.</text>
</comment>
<name>A0ABT3FWQ8_9BACT</name>
<proteinExistence type="predicted"/>
<dbReference type="InterPro" id="IPR031796">
    <property type="entry name" value="DUF5076"/>
</dbReference>
<dbReference type="Gene3D" id="3.30.2370.10">
    <property type="entry name" value="putative pyruvate dehydrogenase"/>
    <property type="match status" value="1"/>
</dbReference>
<reference evidence="1 2" key="1">
    <citation type="submission" date="2022-10" db="EMBL/GenBank/DDBJ databases">
        <title>Luteolibacter flavescens strain MCCC 1K03193, whole genome shotgun sequencing project.</title>
        <authorList>
            <person name="Zhao G."/>
            <person name="Shen L."/>
        </authorList>
    </citation>
    <scope>NUCLEOTIDE SEQUENCE [LARGE SCALE GENOMIC DNA]</scope>
    <source>
        <strain evidence="1 2">MCCC 1K03193</strain>
    </source>
</reference>
<protein>
    <submittedName>
        <fullName evidence="1">DUF5076 domain-containing protein</fullName>
    </submittedName>
</protein>
<organism evidence="1 2">
    <name type="scientific">Luteolibacter flavescens</name>
    <dbReference type="NCBI Taxonomy" id="1859460"/>
    <lineage>
        <taxon>Bacteria</taxon>
        <taxon>Pseudomonadati</taxon>
        <taxon>Verrucomicrobiota</taxon>
        <taxon>Verrucomicrobiia</taxon>
        <taxon>Verrucomicrobiales</taxon>
        <taxon>Verrucomicrobiaceae</taxon>
        <taxon>Luteolibacter</taxon>
    </lineage>
</organism>
<sequence length="97" mass="10550">MNELDPPYTVAGDPKATEMLRLWAAHGKLNVSINIGCYEEAGHDESEAWGVILADAARHVANALSQRYGASRETELSKIRATFLAELVDPSSEVEGH</sequence>
<keyword evidence="2" id="KW-1185">Reference proteome</keyword>
<accession>A0ABT3FWQ8</accession>
<dbReference type="Proteomes" id="UP001207930">
    <property type="component" value="Unassembled WGS sequence"/>
</dbReference>
<evidence type="ECO:0000313" key="1">
    <source>
        <dbReference type="EMBL" id="MCW1887659.1"/>
    </source>
</evidence>
<dbReference type="Pfam" id="PF16826">
    <property type="entry name" value="DUF5076"/>
    <property type="match status" value="1"/>
</dbReference>